<accession>A0A6C0ECX1</accession>
<reference evidence="1" key="1">
    <citation type="journal article" date="2020" name="Nature">
        <title>Giant virus diversity and host interactions through global metagenomics.</title>
        <authorList>
            <person name="Schulz F."/>
            <person name="Roux S."/>
            <person name="Paez-Espino D."/>
            <person name="Jungbluth S."/>
            <person name="Walsh D.A."/>
            <person name="Denef V.J."/>
            <person name="McMahon K.D."/>
            <person name="Konstantinidis K.T."/>
            <person name="Eloe-Fadrosh E.A."/>
            <person name="Kyrpides N.C."/>
            <person name="Woyke T."/>
        </authorList>
    </citation>
    <scope>NUCLEOTIDE SEQUENCE</scope>
    <source>
        <strain evidence="1">GVMAG-M-3300023179-2</strain>
    </source>
</reference>
<dbReference type="EMBL" id="MN739805">
    <property type="protein sequence ID" value="QHT26954.1"/>
    <property type="molecule type" value="Genomic_DNA"/>
</dbReference>
<organism evidence="1">
    <name type="scientific">viral metagenome</name>
    <dbReference type="NCBI Taxonomy" id="1070528"/>
    <lineage>
        <taxon>unclassified sequences</taxon>
        <taxon>metagenomes</taxon>
        <taxon>organismal metagenomes</taxon>
    </lineage>
</organism>
<dbReference type="AlphaFoldDB" id="A0A6C0ECX1"/>
<proteinExistence type="predicted"/>
<sequence length="187" mass="20189">MSKKTRKIKNQEGGRNMLSAAKNAVKARVTDGLAAVKARVTDGLAAAKQEKQHAVAKLANQVTAVGAAAKAVATDLLPNLITELHNKYQANHNSINSWLNANAASKDADTKAVVELINLLKTIENAPRTIVAGVGEKANSFSKHSTDALKTGVSTYNANKAETNPIKQKYLKYKQKYLELKQQLNQI</sequence>
<evidence type="ECO:0000313" key="1">
    <source>
        <dbReference type="EMBL" id="QHT26954.1"/>
    </source>
</evidence>
<name>A0A6C0ECX1_9ZZZZ</name>
<protein>
    <submittedName>
        <fullName evidence="1">Uncharacterized protein</fullName>
    </submittedName>
</protein>